<reference evidence="15" key="1">
    <citation type="submission" date="2023-05" db="EMBL/GenBank/DDBJ databases">
        <title>High-quality long-read genome of Scophthalmus maximus.</title>
        <authorList>
            <person name="Lien S."/>
            <person name="Martinez P."/>
        </authorList>
    </citation>
    <scope>NUCLEOTIDE SEQUENCE [LARGE SCALE GENOMIC DNA]</scope>
</reference>
<protein>
    <recommendedName>
        <fullName evidence="2">non-specific serine/threonine protein kinase</fullName>
        <ecNumber evidence="2">2.7.11.1</ecNumber>
    </recommendedName>
</protein>
<dbReference type="EC" id="2.7.11.1" evidence="2"/>
<keyword evidence="4" id="KW-0597">Phosphoprotein</keyword>
<feature type="compositionally biased region" description="Basic and acidic residues" evidence="13">
    <location>
        <begin position="364"/>
        <end position="382"/>
    </location>
</feature>
<dbReference type="PANTHER" id="PTHR46538:SF1">
    <property type="entry name" value="NON-SPECIFIC SERINE_THREONINE PROTEIN KINASE"/>
    <property type="match status" value="1"/>
</dbReference>
<keyword evidence="8 11" id="KW-0067">ATP-binding</keyword>
<name>A0A8D3BF11_SCOMX</name>
<feature type="coiled-coil region" evidence="12">
    <location>
        <begin position="781"/>
        <end position="849"/>
    </location>
</feature>
<dbReference type="FunFam" id="3.30.200.20:FF:000120">
    <property type="entry name" value="STE20-like serine/threonine-protein kinase"/>
    <property type="match status" value="1"/>
</dbReference>
<feature type="compositionally biased region" description="Basic and acidic residues" evidence="13">
    <location>
        <begin position="652"/>
        <end position="666"/>
    </location>
</feature>
<dbReference type="InterPro" id="IPR008271">
    <property type="entry name" value="Ser/Thr_kinase_AS"/>
</dbReference>
<feature type="compositionally biased region" description="Basic and acidic residues" evidence="13">
    <location>
        <begin position="1024"/>
        <end position="1055"/>
    </location>
</feature>
<feature type="region of interest" description="Disordered" evidence="13">
    <location>
        <begin position="1017"/>
        <end position="1055"/>
    </location>
</feature>
<comment type="catalytic activity">
    <reaction evidence="9">
        <text>L-threonyl-[protein] + ATP = O-phospho-L-threonyl-[protein] + ADP + H(+)</text>
        <dbReference type="Rhea" id="RHEA:46608"/>
        <dbReference type="Rhea" id="RHEA-COMP:11060"/>
        <dbReference type="Rhea" id="RHEA-COMP:11605"/>
        <dbReference type="ChEBI" id="CHEBI:15378"/>
        <dbReference type="ChEBI" id="CHEBI:30013"/>
        <dbReference type="ChEBI" id="CHEBI:30616"/>
        <dbReference type="ChEBI" id="CHEBI:61977"/>
        <dbReference type="ChEBI" id="CHEBI:456216"/>
        <dbReference type="EC" id="2.7.11.1"/>
    </reaction>
</comment>
<evidence type="ECO:0000256" key="4">
    <source>
        <dbReference type="ARBA" id="ARBA00022553"/>
    </source>
</evidence>
<feature type="compositionally biased region" description="Basic and acidic residues" evidence="13">
    <location>
        <begin position="474"/>
        <end position="510"/>
    </location>
</feature>
<feature type="compositionally biased region" description="Acidic residues" evidence="13">
    <location>
        <begin position="596"/>
        <end position="606"/>
    </location>
</feature>
<dbReference type="InterPro" id="IPR000719">
    <property type="entry name" value="Prot_kinase_dom"/>
</dbReference>
<dbReference type="PROSITE" id="PS50011">
    <property type="entry name" value="PROTEIN_KINASE_DOM"/>
    <property type="match status" value="1"/>
</dbReference>
<feature type="coiled-coil region" evidence="12">
    <location>
        <begin position="929"/>
        <end position="989"/>
    </location>
</feature>
<evidence type="ECO:0000256" key="2">
    <source>
        <dbReference type="ARBA" id="ARBA00012513"/>
    </source>
</evidence>
<feature type="compositionally biased region" description="Low complexity" evidence="13">
    <location>
        <begin position="704"/>
        <end position="726"/>
    </location>
</feature>
<evidence type="ECO:0000256" key="9">
    <source>
        <dbReference type="ARBA" id="ARBA00047899"/>
    </source>
</evidence>
<dbReference type="GO" id="GO:0004674">
    <property type="term" value="F:protein serine/threonine kinase activity"/>
    <property type="evidence" value="ECO:0007669"/>
    <property type="project" value="UniProtKB-KW"/>
</dbReference>
<evidence type="ECO:0000256" key="7">
    <source>
        <dbReference type="ARBA" id="ARBA00022777"/>
    </source>
</evidence>
<dbReference type="PANTHER" id="PTHR46538">
    <property type="entry name" value="PROTEIN KINASE DOMAIN-CONTAINING PROTEIN"/>
    <property type="match status" value="1"/>
</dbReference>
<evidence type="ECO:0000256" key="3">
    <source>
        <dbReference type="ARBA" id="ARBA00022527"/>
    </source>
</evidence>
<dbReference type="SMART" id="SM00220">
    <property type="entry name" value="S_TKc"/>
    <property type="match status" value="1"/>
</dbReference>
<feature type="compositionally biased region" description="Basic and acidic residues" evidence="13">
    <location>
        <begin position="559"/>
        <end position="575"/>
    </location>
</feature>
<dbReference type="InterPro" id="IPR011009">
    <property type="entry name" value="Kinase-like_dom_sf"/>
</dbReference>
<dbReference type="AlphaFoldDB" id="A0A8D3BF11"/>
<feature type="compositionally biased region" description="Basic and acidic residues" evidence="13">
    <location>
        <begin position="521"/>
        <end position="542"/>
    </location>
</feature>
<feature type="compositionally biased region" description="Basic and acidic residues" evidence="13">
    <location>
        <begin position="583"/>
        <end position="595"/>
    </location>
</feature>
<keyword evidence="5" id="KW-0808">Transferase</keyword>
<dbReference type="InterPro" id="IPR017441">
    <property type="entry name" value="Protein_kinase_ATP_BS"/>
</dbReference>
<keyword evidence="6 11" id="KW-0547">Nucleotide-binding</keyword>
<comment type="catalytic activity">
    <reaction evidence="10">
        <text>L-seryl-[protein] + ATP = O-phospho-L-seryl-[protein] + ADP + H(+)</text>
        <dbReference type="Rhea" id="RHEA:17989"/>
        <dbReference type="Rhea" id="RHEA-COMP:9863"/>
        <dbReference type="Rhea" id="RHEA-COMP:11604"/>
        <dbReference type="ChEBI" id="CHEBI:15378"/>
        <dbReference type="ChEBI" id="CHEBI:29999"/>
        <dbReference type="ChEBI" id="CHEBI:30616"/>
        <dbReference type="ChEBI" id="CHEBI:83421"/>
        <dbReference type="ChEBI" id="CHEBI:456216"/>
        <dbReference type="EC" id="2.7.11.1"/>
    </reaction>
</comment>
<feature type="binding site" evidence="11">
    <location>
        <position position="63"/>
    </location>
    <ligand>
        <name>ATP</name>
        <dbReference type="ChEBI" id="CHEBI:30616"/>
    </ligand>
</feature>
<keyword evidence="12" id="KW-0175">Coiled coil</keyword>
<evidence type="ECO:0000256" key="1">
    <source>
        <dbReference type="ARBA" id="ARBA00008874"/>
    </source>
</evidence>
<dbReference type="Gene3D" id="1.10.510.10">
    <property type="entry name" value="Transferase(Phosphotransferase) domain 1"/>
    <property type="match status" value="1"/>
</dbReference>
<evidence type="ECO:0000313" key="16">
    <source>
        <dbReference type="Proteomes" id="UP000694558"/>
    </source>
</evidence>
<comment type="similarity">
    <text evidence="1">Belongs to the protein kinase superfamily. STE Ser/Thr protein kinase family. STE20 subfamily.</text>
</comment>
<dbReference type="GeneTree" id="ENSGT00940000156184"/>
<feature type="compositionally biased region" description="Acidic residues" evidence="13">
    <location>
        <begin position="313"/>
        <end position="329"/>
    </location>
</feature>
<evidence type="ECO:0000256" key="11">
    <source>
        <dbReference type="PROSITE-ProRule" id="PRU10141"/>
    </source>
</evidence>
<accession>A0A8D3BF11</accession>
<dbReference type="PROSITE" id="PS00107">
    <property type="entry name" value="PROTEIN_KINASE_ATP"/>
    <property type="match status" value="1"/>
</dbReference>
<evidence type="ECO:0000256" key="10">
    <source>
        <dbReference type="ARBA" id="ARBA00048679"/>
    </source>
</evidence>
<feature type="region of interest" description="Disordered" evidence="13">
    <location>
        <begin position="311"/>
        <end position="749"/>
    </location>
</feature>
<reference evidence="15" key="2">
    <citation type="submission" date="2025-08" db="UniProtKB">
        <authorList>
            <consortium name="Ensembl"/>
        </authorList>
    </citation>
    <scope>IDENTIFICATION</scope>
</reference>
<sequence>MSFFNFRKIFKLGPDKRKKQYEHVHRDVNPEEIWEVVGELGDGAFGKVYKAQNKQNGTLAAAKVIDTKTEDELEDYMVEIEILASCNHHHIVKLLDAFYFEGKLWILIEFCAGGAVDAIMLELERPLTEPQIRVVCRQTLEALIYLHEIKVIHRDLKAGNILLSLDGEVKLADFGVSAKNTKTLQRRDSFIGTPYWMAPEVVMCETSKDRPYDYKADIWSLGVTLIELAQIEPPNHEMNPMRVLLKIAKSEPPTLMHPSRWSPEFNDFLRKALDKNVDHRWGPVQLLQHPFVTSVTDSKPLRELIAEAKAEVTEELEDSKEEEEEEEPETPVPVPGHKRAPSDASVASSEDDKAPQTPSTLESVTEKMEAEPGDRTSDKLSDEGLGTSEVDRTEEEKLKEVSDASNEDLASVIVETNKPETELGEEFPTEPIASQPEELLDTEDLYTDGQETEEEKKETQEEKTEDELTQVTEEENKSDDVKEEEQKEEAGTEEFVKSQEQPEDRPEKPEPVTGDVSQAVEENKEPAEEMPQHIVTDDRIEDSSNGTDANVDTENIDSNLKDTKVNGDTDSKSSVDDSSTDILMEKQIKERQPEEKPEDEAPEEAEQPEHENQTRETVDLEKEAATESINGVSDEVKDTCEDSEQVAPSEDTPVKKDEEKSTRADENTSQDAVSVPDSETESESKTEQGSPAVIKPDVEKDSDSGSSSAADSNSLDLNLSISSFLSKSKEGGSISMQESRRQKKTLKKTRKFMVDGVEVSVTTSKIVTDNDTKSEEMRFLRRQELRELRLLQKEEQRAQQQLSNKLQQQREHIYRRFEQETTAKKRQYDQEVENLEKKQKQTIERLEQDHTSRLRDEAKRIKADQDKELSKFQNMLKNRKKEEQEFLQKQQQDLDGALKKIIQQHKLEITTIERDCLNHKQQLMRAREAAMWELEERHLQEKHQQLKQQLKDQYFLQRHQLLKRHEKEMEQMQRYNQRLIEEMKNKQTQERGRLPKIQRGEAKTRMAMFKKSIRITATTAVTPEQERERIKQFASQEEKRQKNERLHQHQKHENQMRDLQLQCDSNIRELQQLQNEKCHLLIEHETQKLKELDEEHSQEIKEWREKLRPRKKALEEEFTRKLQEQEVFFKMSGESECLNPTTQSRPHNFISVLCSKTRVPLFS</sequence>
<dbReference type="Gene3D" id="3.30.200.20">
    <property type="entry name" value="Phosphorylase Kinase, domain 1"/>
    <property type="match status" value="1"/>
</dbReference>
<dbReference type="Pfam" id="PF00069">
    <property type="entry name" value="Pkinase"/>
    <property type="match status" value="1"/>
</dbReference>
<feature type="compositionally biased region" description="Basic and acidic residues" evidence="13">
    <location>
        <begin position="389"/>
        <end position="402"/>
    </location>
</feature>
<dbReference type="Pfam" id="PF12474">
    <property type="entry name" value="PKK"/>
    <property type="match status" value="2"/>
</dbReference>
<dbReference type="Ensembl" id="ENSSMAT00000033573.2">
    <property type="protein sequence ID" value="ENSSMAP00000033155.2"/>
    <property type="gene ID" value="ENSSMAG00000020242.2"/>
</dbReference>
<feature type="compositionally biased region" description="Polar residues" evidence="13">
    <location>
        <begin position="543"/>
        <end position="558"/>
    </location>
</feature>
<dbReference type="InterPro" id="IPR022165">
    <property type="entry name" value="PKK"/>
</dbReference>
<dbReference type="Proteomes" id="UP000694558">
    <property type="component" value="Chromosome 15"/>
</dbReference>
<dbReference type="GO" id="GO:0005524">
    <property type="term" value="F:ATP binding"/>
    <property type="evidence" value="ECO:0007669"/>
    <property type="project" value="UniProtKB-UniRule"/>
</dbReference>
<organism evidence="15 16">
    <name type="scientific">Scophthalmus maximus</name>
    <name type="common">Turbot</name>
    <name type="synonym">Psetta maxima</name>
    <dbReference type="NCBI Taxonomy" id="52904"/>
    <lineage>
        <taxon>Eukaryota</taxon>
        <taxon>Metazoa</taxon>
        <taxon>Chordata</taxon>
        <taxon>Craniata</taxon>
        <taxon>Vertebrata</taxon>
        <taxon>Euteleostomi</taxon>
        <taxon>Actinopterygii</taxon>
        <taxon>Neopterygii</taxon>
        <taxon>Teleostei</taxon>
        <taxon>Neoteleostei</taxon>
        <taxon>Acanthomorphata</taxon>
        <taxon>Carangaria</taxon>
        <taxon>Pleuronectiformes</taxon>
        <taxon>Pleuronectoidei</taxon>
        <taxon>Scophthalmidae</taxon>
        <taxon>Scophthalmus</taxon>
    </lineage>
</organism>
<evidence type="ECO:0000313" key="15">
    <source>
        <dbReference type="Ensembl" id="ENSSMAP00000033155.2"/>
    </source>
</evidence>
<evidence type="ECO:0000259" key="14">
    <source>
        <dbReference type="PROSITE" id="PS50011"/>
    </source>
</evidence>
<feature type="domain" description="Protein kinase" evidence="14">
    <location>
        <begin position="34"/>
        <end position="292"/>
    </location>
</feature>
<evidence type="ECO:0000256" key="5">
    <source>
        <dbReference type="ARBA" id="ARBA00022679"/>
    </source>
</evidence>
<gene>
    <name evidence="15" type="primary">SLK</name>
</gene>
<evidence type="ECO:0000256" key="13">
    <source>
        <dbReference type="SAM" id="MobiDB-lite"/>
    </source>
</evidence>
<dbReference type="SUPFAM" id="SSF56112">
    <property type="entry name" value="Protein kinase-like (PK-like)"/>
    <property type="match status" value="1"/>
</dbReference>
<evidence type="ECO:0000256" key="12">
    <source>
        <dbReference type="SAM" id="Coils"/>
    </source>
</evidence>
<keyword evidence="3" id="KW-0723">Serine/threonine-protein kinase</keyword>
<dbReference type="InterPro" id="IPR051585">
    <property type="entry name" value="STE20_Ser/Thr_Kinases"/>
</dbReference>
<proteinExistence type="inferred from homology"/>
<evidence type="ECO:0000256" key="8">
    <source>
        <dbReference type="ARBA" id="ARBA00022840"/>
    </source>
</evidence>
<dbReference type="FunFam" id="1.10.510.10:FF:000081">
    <property type="entry name" value="STE20-like serine/threonine-protein kinase"/>
    <property type="match status" value="1"/>
</dbReference>
<dbReference type="PROSITE" id="PS00108">
    <property type="entry name" value="PROTEIN_KINASE_ST"/>
    <property type="match status" value="1"/>
</dbReference>
<evidence type="ECO:0000256" key="6">
    <source>
        <dbReference type="ARBA" id="ARBA00022741"/>
    </source>
</evidence>
<feature type="compositionally biased region" description="Acidic residues" evidence="13">
    <location>
        <begin position="463"/>
        <end position="473"/>
    </location>
</feature>
<keyword evidence="7" id="KW-0418">Kinase</keyword>
<feature type="compositionally biased region" description="Acidic residues" evidence="13">
    <location>
        <begin position="438"/>
        <end position="453"/>
    </location>
</feature>
<feature type="compositionally biased region" description="Basic and acidic residues" evidence="13">
    <location>
        <begin position="607"/>
        <end position="625"/>
    </location>
</feature>